<dbReference type="SUPFAM" id="SSF52540">
    <property type="entry name" value="P-loop containing nucleoside triphosphate hydrolases"/>
    <property type="match status" value="1"/>
</dbReference>
<dbReference type="CDD" id="cd06170">
    <property type="entry name" value="LuxR_C_like"/>
    <property type="match status" value="1"/>
</dbReference>
<dbReference type="PROSITE" id="PS50043">
    <property type="entry name" value="HTH_LUXR_2"/>
    <property type="match status" value="1"/>
</dbReference>
<sequence>MTVPVPLDSLVGRRHELARLTDLRRTSRLITLRGPGGAGKTRLALEYAGQARGAYWVELAPLTDASLLESATAAAIGVPEQPGRRPVDTIASALAGRHALLVLDNCEHLIEASARLVSALLARCADLTVLATSREDLDVPGEAVLRLGPLSLRNAIRLFAERASAAARGFVLSDANTDVVARICERLDGHPLSIELAARRVRLLGADDVLRRLDDRFRLLASSRPAEERHRDLRTAIGWSYDLLDDEEKAVFRRLSVFPGGFGLDAASAVGDPSTVLDFVGALEAKSLLVAAGGRFRMQESIRLFAHDRLVESGEVDEVRQRVVEWLGGLAERYARQAFPTLDVLGPLDVERDNLFAALEWAHERRPLFAAALAACWRERGQFGAGRALLEEPTGPFRSTVLAQAAVLATDVGDGARAVRLASDAVALDRDGDPVHLVRSLSRLAGASLAAGDASAAVVAAREALALARPQRQPFATAVCLHNLAYISLHAGSLDEAETLLAECLPACRAAPEPWLKAGALHSAGAVALARNDLDAADAYFREALECATSHVARKIHSIEGLAVVAARRGDAPRAVRLSSATSALRRQWGMSTNTRDSDVSSAIRTARAALSGSEVQRAHDEGAALSADDLVAHALAVASGPLTPREHEVVQLVVDGRSTRQIAAELDIAERTVEAHLENVRGKLDVRSRAELAAWWARQAGLPRGRSLPFGSGGAGSRSPG</sequence>
<dbReference type="Gene3D" id="1.25.40.10">
    <property type="entry name" value="Tetratricopeptide repeat domain"/>
    <property type="match status" value="1"/>
</dbReference>
<protein>
    <submittedName>
        <fullName evidence="2">Tetratricopeptide repeat protein</fullName>
    </submittedName>
</protein>
<dbReference type="InterPro" id="IPR036388">
    <property type="entry name" value="WH-like_DNA-bd_sf"/>
</dbReference>
<dbReference type="GO" id="GO:0003677">
    <property type="term" value="F:DNA binding"/>
    <property type="evidence" value="ECO:0007669"/>
    <property type="project" value="InterPro"/>
</dbReference>
<dbReference type="Gene3D" id="3.40.50.300">
    <property type="entry name" value="P-loop containing nucleotide triphosphate hydrolases"/>
    <property type="match status" value="1"/>
</dbReference>
<keyword evidence="3" id="KW-1185">Reference proteome</keyword>
<dbReference type="Pfam" id="PF00196">
    <property type="entry name" value="GerE"/>
    <property type="match status" value="1"/>
</dbReference>
<dbReference type="OrthoDB" id="9812579at2"/>
<dbReference type="Pfam" id="PF13424">
    <property type="entry name" value="TPR_12"/>
    <property type="match status" value="1"/>
</dbReference>
<dbReference type="InterPro" id="IPR011990">
    <property type="entry name" value="TPR-like_helical_dom_sf"/>
</dbReference>
<dbReference type="InterPro" id="IPR000792">
    <property type="entry name" value="Tscrpt_reg_LuxR_C"/>
</dbReference>
<feature type="domain" description="HTH luxR-type" evidence="1">
    <location>
        <begin position="636"/>
        <end position="701"/>
    </location>
</feature>
<dbReference type="SMART" id="SM00421">
    <property type="entry name" value="HTH_LUXR"/>
    <property type="match status" value="1"/>
</dbReference>
<dbReference type="EMBL" id="VOBR01000001">
    <property type="protein sequence ID" value="TWP54164.1"/>
    <property type="molecule type" value="Genomic_DNA"/>
</dbReference>
<reference evidence="2 3" key="1">
    <citation type="submission" date="2019-07" db="EMBL/GenBank/DDBJ databases">
        <title>Lentzea xizangensis sp. nov., isolated from Qinghai-Tibetan Plateau Soils.</title>
        <authorList>
            <person name="Huang J."/>
        </authorList>
    </citation>
    <scope>NUCLEOTIDE SEQUENCE [LARGE SCALE GENOMIC DNA]</scope>
    <source>
        <strain evidence="2 3">FXJ1.1311</strain>
    </source>
</reference>
<comment type="caution">
    <text evidence="2">The sequence shown here is derived from an EMBL/GenBank/DDBJ whole genome shotgun (WGS) entry which is preliminary data.</text>
</comment>
<evidence type="ECO:0000313" key="3">
    <source>
        <dbReference type="Proteomes" id="UP000316639"/>
    </source>
</evidence>
<dbReference type="Gene3D" id="1.10.10.10">
    <property type="entry name" value="Winged helix-like DNA-binding domain superfamily/Winged helix DNA-binding domain"/>
    <property type="match status" value="1"/>
</dbReference>
<dbReference type="PANTHER" id="PTHR47691">
    <property type="entry name" value="REGULATOR-RELATED"/>
    <property type="match status" value="1"/>
</dbReference>
<dbReference type="InterPro" id="IPR016032">
    <property type="entry name" value="Sig_transdc_resp-reg_C-effctor"/>
</dbReference>
<dbReference type="PANTHER" id="PTHR47691:SF3">
    <property type="entry name" value="HTH-TYPE TRANSCRIPTIONAL REGULATOR RV0890C-RELATED"/>
    <property type="match status" value="1"/>
</dbReference>
<dbReference type="AlphaFoldDB" id="A0A563F471"/>
<evidence type="ECO:0000313" key="2">
    <source>
        <dbReference type="EMBL" id="TWP54164.1"/>
    </source>
</evidence>
<proteinExistence type="predicted"/>
<gene>
    <name evidence="2" type="ORF">FKR81_00945</name>
</gene>
<evidence type="ECO:0000259" key="1">
    <source>
        <dbReference type="PROSITE" id="PS50043"/>
    </source>
</evidence>
<dbReference type="RefSeq" id="WP_146348947.1">
    <property type="nucleotide sequence ID" value="NZ_VOBR01000001.1"/>
</dbReference>
<dbReference type="InterPro" id="IPR027417">
    <property type="entry name" value="P-loop_NTPase"/>
</dbReference>
<dbReference type="SUPFAM" id="SSF48452">
    <property type="entry name" value="TPR-like"/>
    <property type="match status" value="1"/>
</dbReference>
<dbReference type="Proteomes" id="UP000316639">
    <property type="component" value="Unassembled WGS sequence"/>
</dbReference>
<accession>A0A563F471</accession>
<dbReference type="SUPFAM" id="SSF46894">
    <property type="entry name" value="C-terminal effector domain of the bipartite response regulators"/>
    <property type="match status" value="1"/>
</dbReference>
<name>A0A563F471_9PSEU</name>
<dbReference type="PROSITE" id="PS00622">
    <property type="entry name" value="HTH_LUXR_1"/>
    <property type="match status" value="1"/>
</dbReference>
<organism evidence="2 3">
    <name type="scientific">Lentzea tibetensis</name>
    <dbReference type="NCBI Taxonomy" id="2591470"/>
    <lineage>
        <taxon>Bacteria</taxon>
        <taxon>Bacillati</taxon>
        <taxon>Actinomycetota</taxon>
        <taxon>Actinomycetes</taxon>
        <taxon>Pseudonocardiales</taxon>
        <taxon>Pseudonocardiaceae</taxon>
        <taxon>Lentzea</taxon>
    </lineage>
</organism>
<dbReference type="GO" id="GO:0006355">
    <property type="term" value="P:regulation of DNA-templated transcription"/>
    <property type="evidence" value="ECO:0007669"/>
    <property type="project" value="InterPro"/>
</dbReference>
<dbReference type="PRINTS" id="PR00038">
    <property type="entry name" value="HTHLUXR"/>
</dbReference>